<dbReference type="Gene3D" id="1.10.10.10">
    <property type="entry name" value="Winged helix-like DNA-binding domain superfamily/Winged helix DNA-binding domain"/>
    <property type="match status" value="1"/>
</dbReference>
<dbReference type="Pfam" id="PF01614">
    <property type="entry name" value="IclR_C"/>
    <property type="match status" value="1"/>
</dbReference>
<evidence type="ECO:0000256" key="4">
    <source>
        <dbReference type="SAM" id="MobiDB-lite"/>
    </source>
</evidence>
<dbReference type="InterPro" id="IPR029016">
    <property type="entry name" value="GAF-like_dom_sf"/>
</dbReference>
<dbReference type="InterPro" id="IPR005471">
    <property type="entry name" value="Tscrpt_reg_IclR_N"/>
</dbReference>
<name>A0A099F0U8_9RHOB</name>
<dbReference type="STRING" id="376733.SAMN04487972_103196"/>
<keyword evidence="3" id="KW-0804">Transcription</keyword>
<dbReference type="RefSeq" id="WP_036741501.1">
    <property type="nucleotide sequence ID" value="NZ_FOJO01000003.1"/>
</dbReference>
<keyword evidence="9" id="KW-1185">Reference proteome</keyword>
<feature type="domain" description="IclR-ED" evidence="6">
    <location>
        <begin position="86"/>
        <end position="269"/>
    </location>
</feature>
<evidence type="ECO:0000313" key="8">
    <source>
        <dbReference type="EMBL" id="SFA44349.1"/>
    </source>
</evidence>
<dbReference type="GO" id="GO:0003677">
    <property type="term" value="F:DNA binding"/>
    <property type="evidence" value="ECO:0007669"/>
    <property type="project" value="UniProtKB-KW"/>
</dbReference>
<dbReference type="SMART" id="SM00346">
    <property type="entry name" value="HTH_ICLR"/>
    <property type="match status" value="1"/>
</dbReference>
<feature type="region of interest" description="Disordered" evidence="4">
    <location>
        <begin position="1"/>
        <end position="23"/>
    </location>
</feature>
<dbReference type="InterPro" id="IPR036388">
    <property type="entry name" value="WH-like_DNA-bd_sf"/>
</dbReference>
<accession>A0A099F0U8</accession>
<sequence length="281" mass="30134">MSSEPRKRGRPRGRASGSGDSGGVRALDRALDVLDAIAGASGLTLTEIAQRLALAPSTVHRVLVTLEGRGVAEIDEVTQTWHVGPTAFRHGSAFMRRTGLVERARPVLRRLMEATGETANLGILNGEAVLFLSQAETHETIRAFFPPGTRSPLHASGIGKALLAHKPRREVEMVLDEMVLERFTPMTLCDRQALLDDLGTIRLRGYSLDNEERTPGMRCIAAPIFDPVGEAAAGISVSGPVLRMTDARLPAISEAVLRAARELSFGTAAGGDHPVRESDHA</sequence>
<evidence type="ECO:0000313" key="9">
    <source>
        <dbReference type="Proteomes" id="UP000029846"/>
    </source>
</evidence>
<evidence type="ECO:0000256" key="1">
    <source>
        <dbReference type="ARBA" id="ARBA00023015"/>
    </source>
</evidence>
<dbReference type="InterPro" id="IPR050707">
    <property type="entry name" value="HTH_MetabolicPath_Reg"/>
</dbReference>
<dbReference type="PANTHER" id="PTHR30136">
    <property type="entry name" value="HELIX-TURN-HELIX TRANSCRIPTIONAL REGULATOR, ICLR FAMILY"/>
    <property type="match status" value="1"/>
</dbReference>
<reference evidence="8 10" key="3">
    <citation type="submission" date="2016-10" db="EMBL/GenBank/DDBJ databases">
        <authorList>
            <person name="de Groot N.N."/>
        </authorList>
    </citation>
    <scope>NUCLEOTIDE SEQUENCE [LARGE SCALE GENOMIC DNA]</scope>
    <source>
        <strain evidence="8 10">CGMCC 1.6117</strain>
    </source>
</reference>
<dbReference type="PANTHER" id="PTHR30136:SF24">
    <property type="entry name" value="HTH-TYPE TRANSCRIPTIONAL REPRESSOR ALLR"/>
    <property type="match status" value="1"/>
</dbReference>
<evidence type="ECO:0000259" key="6">
    <source>
        <dbReference type="PROSITE" id="PS51078"/>
    </source>
</evidence>
<feature type="domain" description="HTH iclR-type" evidence="5">
    <location>
        <begin position="24"/>
        <end position="85"/>
    </location>
</feature>
<keyword evidence="1" id="KW-0805">Transcription regulation</keyword>
<dbReference type="NCBIfam" id="NF045644">
    <property type="entry name" value="TransRegBhcR"/>
    <property type="match status" value="1"/>
</dbReference>
<evidence type="ECO:0000256" key="3">
    <source>
        <dbReference type="ARBA" id="ARBA00023163"/>
    </source>
</evidence>
<proteinExistence type="predicted"/>
<dbReference type="Proteomes" id="UP000029846">
    <property type="component" value="Unassembled WGS sequence"/>
</dbReference>
<reference evidence="7 9" key="1">
    <citation type="submission" date="2014-09" db="EMBL/GenBank/DDBJ databases">
        <authorList>
            <person name="McGinnis J.M."/>
            <person name="Wolfgang W.J."/>
        </authorList>
    </citation>
    <scope>NUCLEOTIDE SEQUENCE [LARGE SCALE GENOMIC DNA]</scope>
    <source>
        <strain evidence="7 9">JCM 14014</strain>
    </source>
</reference>
<dbReference type="Proteomes" id="UP000182312">
    <property type="component" value="Unassembled WGS sequence"/>
</dbReference>
<dbReference type="PROSITE" id="PS51078">
    <property type="entry name" value="ICLR_ED"/>
    <property type="match status" value="1"/>
</dbReference>
<dbReference type="GO" id="GO:0045892">
    <property type="term" value="P:negative regulation of DNA-templated transcription"/>
    <property type="evidence" value="ECO:0007669"/>
    <property type="project" value="TreeGrafter"/>
</dbReference>
<dbReference type="InterPro" id="IPR014757">
    <property type="entry name" value="Tscrpt_reg_IclR_C"/>
</dbReference>
<dbReference type="InterPro" id="IPR054844">
    <property type="entry name" value="TransRegBhcR"/>
</dbReference>
<dbReference type="eggNOG" id="COG1414">
    <property type="taxonomic scope" value="Bacteria"/>
</dbReference>
<dbReference type="SUPFAM" id="SSF46785">
    <property type="entry name" value="Winged helix' DNA-binding domain"/>
    <property type="match status" value="1"/>
</dbReference>
<reference evidence="7 9" key="2">
    <citation type="submission" date="2014-10" db="EMBL/GenBank/DDBJ databases">
        <title>Paracoccus sanguinis sp. nov., isolated from clinical specimens of New York State patients.</title>
        <authorList>
            <person name="Mingle L.A."/>
            <person name="Cole J.A."/>
            <person name="Lapierre P."/>
            <person name="Musser K.A."/>
        </authorList>
    </citation>
    <scope>NUCLEOTIDE SEQUENCE [LARGE SCALE GENOMIC DNA]</scope>
    <source>
        <strain evidence="7 9">JCM 14014</strain>
    </source>
</reference>
<dbReference type="GO" id="GO:0003700">
    <property type="term" value="F:DNA-binding transcription factor activity"/>
    <property type="evidence" value="ECO:0007669"/>
    <property type="project" value="TreeGrafter"/>
</dbReference>
<dbReference type="SUPFAM" id="SSF55781">
    <property type="entry name" value="GAF domain-like"/>
    <property type="match status" value="1"/>
</dbReference>
<dbReference type="InterPro" id="IPR036390">
    <property type="entry name" value="WH_DNA-bd_sf"/>
</dbReference>
<evidence type="ECO:0000259" key="5">
    <source>
        <dbReference type="PROSITE" id="PS51077"/>
    </source>
</evidence>
<dbReference type="PROSITE" id="PS51077">
    <property type="entry name" value="HTH_ICLR"/>
    <property type="match status" value="1"/>
</dbReference>
<gene>
    <name evidence="7" type="ORF">IT41_12075</name>
    <name evidence="8" type="ORF">SAMN04487972_103196</name>
</gene>
<dbReference type="EMBL" id="JRKN01000015">
    <property type="protein sequence ID" value="KGJ04034.1"/>
    <property type="molecule type" value="Genomic_DNA"/>
</dbReference>
<dbReference type="AlphaFoldDB" id="A0A099F0U8"/>
<evidence type="ECO:0000256" key="2">
    <source>
        <dbReference type="ARBA" id="ARBA00023125"/>
    </source>
</evidence>
<keyword evidence="2" id="KW-0238">DNA-binding</keyword>
<evidence type="ECO:0000313" key="10">
    <source>
        <dbReference type="Proteomes" id="UP000182312"/>
    </source>
</evidence>
<evidence type="ECO:0000313" key="7">
    <source>
        <dbReference type="EMBL" id="KGJ04034.1"/>
    </source>
</evidence>
<protein>
    <submittedName>
        <fullName evidence="7">IclR family transcriptional regulator</fullName>
    </submittedName>
    <submittedName>
        <fullName evidence="8">Transcriptional regulator, IclR family</fullName>
    </submittedName>
</protein>
<dbReference type="Pfam" id="PF09339">
    <property type="entry name" value="HTH_IclR"/>
    <property type="match status" value="1"/>
</dbReference>
<organism evidence="7 9">
    <name type="scientific">Paracoccus halophilus</name>
    <dbReference type="NCBI Taxonomy" id="376733"/>
    <lineage>
        <taxon>Bacteria</taxon>
        <taxon>Pseudomonadati</taxon>
        <taxon>Pseudomonadota</taxon>
        <taxon>Alphaproteobacteria</taxon>
        <taxon>Rhodobacterales</taxon>
        <taxon>Paracoccaceae</taxon>
        <taxon>Paracoccus</taxon>
    </lineage>
</organism>
<dbReference type="Gene3D" id="3.30.450.40">
    <property type="match status" value="1"/>
</dbReference>
<dbReference type="OrthoDB" id="9807558at2"/>
<dbReference type="EMBL" id="FOJO01000003">
    <property type="protein sequence ID" value="SFA44349.1"/>
    <property type="molecule type" value="Genomic_DNA"/>
</dbReference>